<evidence type="ECO:0000259" key="2">
    <source>
        <dbReference type="Pfam" id="PF26168"/>
    </source>
</evidence>
<name>A0AA38LAL7_TAXCH</name>
<keyword evidence="4" id="KW-1185">Reference proteome</keyword>
<comment type="similarity">
    <text evidence="1">Belongs to the UDP-glycosyltransferase family.</text>
</comment>
<evidence type="ECO:0000313" key="4">
    <source>
        <dbReference type="Proteomes" id="UP000824469"/>
    </source>
</evidence>
<dbReference type="Proteomes" id="UP000824469">
    <property type="component" value="Unassembled WGS sequence"/>
</dbReference>
<dbReference type="PANTHER" id="PTHR11926">
    <property type="entry name" value="GLUCOSYL/GLUCURONOSYL TRANSFERASES"/>
    <property type="match status" value="1"/>
</dbReference>
<evidence type="ECO:0000313" key="3">
    <source>
        <dbReference type="EMBL" id="KAH9318094.1"/>
    </source>
</evidence>
<gene>
    <name evidence="3" type="ORF">KI387_019863</name>
</gene>
<feature type="domain" description="Glycosyltransferase N-terminal" evidence="2">
    <location>
        <begin position="11"/>
        <end position="117"/>
    </location>
</feature>
<dbReference type="AlphaFoldDB" id="A0AA38LAL7"/>
<dbReference type="EMBL" id="JAHRHJ020000004">
    <property type="protein sequence ID" value="KAH9318094.1"/>
    <property type="molecule type" value="Genomic_DNA"/>
</dbReference>
<dbReference type="GO" id="GO:0080043">
    <property type="term" value="F:quercetin 3-O-glucosyltransferase activity"/>
    <property type="evidence" value="ECO:0007669"/>
    <property type="project" value="TreeGrafter"/>
</dbReference>
<dbReference type="OMA" id="MCSISAN"/>
<sequence>MGDVIRAHALLLPFPAQGHINPMMQLAKILISKGIFVTFLNTDFTQERLNPASIADQYIQFQSFPDGLPPDHVRTLKLPELCESLQNHAPQHVENIVQKLRHSLTIIVADGVFSFAQKIADKFGLPRVAFWTTSACGFSTYYYMPLLIDHAHIPLKGGDEESCKNEVIPCIPEMETLRVKDLPSFLTVTDASDYMFQYLLREAQNTHSASLVLLNTFEELEGPVLRDLNVKFSEKVLSIGPLLLYSAMDDDDDDVVSSSSS</sequence>
<comment type="caution">
    <text evidence="3">The sequence shown here is derived from an EMBL/GenBank/DDBJ whole genome shotgun (WGS) entry which is preliminary data.</text>
</comment>
<organism evidence="3 4">
    <name type="scientific">Taxus chinensis</name>
    <name type="common">Chinese yew</name>
    <name type="synonym">Taxus wallichiana var. chinensis</name>
    <dbReference type="NCBI Taxonomy" id="29808"/>
    <lineage>
        <taxon>Eukaryota</taxon>
        <taxon>Viridiplantae</taxon>
        <taxon>Streptophyta</taxon>
        <taxon>Embryophyta</taxon>
        <taxon>Tracheophyta</taxon>
        <taxon>Spermatophyta</taxon>
        <taxon>Pinopsida</taxon>
        <taxon>Pinidae</taxon>
        <taxon>Conifers II</taxon>
        <taxon>Cupressales</taxon>
        <taxon>Taxaceae</taxon>
        <taxon>Taxus</taxon>
    </lineage>
</organism>
<reference evidence="3 4" key="1">
    <citation type="journal article" date="2021" name="Nat. Plants">
        <title>The Taxus genome provides insights into paclitaxel biosynthesis.</title>
        <authorList>
            <person name="Xiong X."/>
            <person name="Gou J."/>
            <person name="Liao Q."/>
            <person name="Li Y."/>
            <person name="Zhou Q."/>
            <person name="Bi G."/>
            <person name="Li C."/>
            <person name="Du R."/>
            <person name="Wang X."/>
            <person name="Sun T."/>
            <person name="Guo L."/>
            <person name="Liang H."/>
            <person name="Lu P."/>
            <person name="Wu Y."/>
            <person name="Zhang Z."/>
            <person name="Ro D.K."/>
            <person name="Shang Y."/>
            <person name="Huang S."/>
            <person name="Yan J."/>
        </authorList>
    </citation>
    <scope>NUCLEOTIDE SEQUENCE [LARGE SCALE GENOMIC DNA]</scope>
    <source>
        <strain evidence="3">Ta-2019</strain>
    </source>
</reference>
<feature type="non-terminal residue" evidence="3">
    <location>
        <position position="1"/>
    </location>
</feature>
<dbReference type="InterPro" id="IPR058980">
    <property type="entry name" value="Glyco_transf_N"/>
</dbReference>
<proteinExistence type="inferred from homology"/>
<dbReference type="PANTHER" id="PTHR11926:SF774">
    <property type="entry name" value="UDP-GLYCOSYLTRANSFERASE 85A1-RELATED"/>
    <property type="match status" value="1"/>
</dbReference>
<accession>A0AA38LAL7</accession>
<dbReference type="Pfam" id="PF26168">
    <property type="entry name" value="Glyco_transf_N"/>
    <property type="match status" value="1"/>
</dbReference>
<dbReference type="GO" id="GO:0080044">
    <property type="term" value="F:quercetin 7-O-glucosyltransferase activity"/>
    <property type="evidence" value="ECO:0007669"/>
    <property type="project" value="TreeGrafter"/>
</dbReference>
<protein>
    <recommendedName>
        <fullName evidence="2">Glycosyltransferase N-terminal domain-containing protein</fullName>
    </recommendedName>
</protein>
<dbReference type="SUPFAM" id="SSF53756">
    <property type="entry name" value="UDP-Glycosyltransferase/glycogen phosphorylase"/>
    <property type="match status" value="1"/>
</dbReference>
<evidence type="ECO:0000256" key="1">
    <source>
        <dbReference type="ARBA" id="ARBA00009995"/>
    </source>
</evidence>
<dbReference type="Gene3D" id="3.40.50.2000">
    <property type="entry name" value="Glycogen Phosphorylase B"/>
    <property type="match status" value="1"/>
</dbReference>